<dbReference type="InterPro" id="IPR000073">
    <property type="entry name" value="AB_hydrolase_1"/>
</dbReference>
<keyword evidence="1" id="KW-0378">Hydrolase</keyword>
<feature type="domain" description="AB hydrolase-1" evidence="2">
    <location>
        <begin position="16"/>
        <end position="250"/>
    </location>
</feature>
<name>A0A852VJB2_9MICO</name>
<proteinExistence type="predicted"/>
<dbReference type="AlphaFoldDB" id="A0A852VJB2"/>
<dbReference type="InterPro" id="IPR029058">
    <property type="entry name" value="AB_hydrolase_fold"/>
</dbReference>
<dbReference type="RefSeq" id="WP_185990158.1">
    <property type="nucleotide sequence ID" value="NZ_JACCAE010000001.1"/>
</dbReference>
<keyword evidence="4" id="KW-1185">Reference proteome</keyword>
<sequence length="267" mass="29273">MSEPSLHAVTSGESGPRVAFCHGLLGQGRNWNQIAKGLADVCRPALIDMPDHGHSPWSERIDYFDAAAVLAESLRAIDPDEPWTLVGHSMGGKTAMVLALTEPELIDRLAVVDISPSPTSSFTEFETFLAGMRGMDLDRVSSRADADEAMREAAPDPTVRGFLLHNLRRDGDGWRWLPNLAVLERDIAAIGGWPQERIAALPPFDGPVLWLAGANSPYVSQDNEPEMRRLFPRVRQVTVKEAGHWVHSEQPAVTTAALRALISSERD</sequence>
<dbReference type="SUPFAM" id="SSF53474">
    <property type="entry name" value="alpha/beta-Hydrolases"/>
    <property type="match status" value="1"/>
</dbReference>
<organism evidence="3 4">
    <name type="scientific">Janibacter cremeus</name>
    <dbReference type="NCBI Taxonomy" id="1285192"/>
    <lineage>
        <taxon>Bacteria</taxon>
        <taxon>Bacillati</taxon>
        <taxon>Actinomycetota</taxon>
        <taxon>Actinomycetes</taxon>
        <taxon>Micrococcales</taxon>
        <taxon>Intrasporangiaceae</taxon>
        <taxon>Janibacter</taxon>
    </lineage>
</organism>
<evidence type="ECO:0000313" key="4">
    <source>
        <dbReference type="Proteomes" id="UP000554054"/>
    </source>
</evidence>
<comment type="caution">
    <text evidence="3">The sequence shown here is derived from an EMBL/GenBank/DDBJ whole genome shotgun (WGS) entry which is preliminary data.</text>
</comment>
<dbReference type="Gene3D" id="3.40.50.1820">
    <property type="entry name" value="alpha/beta hydrolase"/>
    <property type="match status" value="1"/>
</dbReference>
<dbReference type="Pfam" id="PF00561">
    <property type="entry name" value="Abhydrolase_1"/>
    <property type="match status" value="1"/>
</dbReference>
<accession>A0A852VJB2</accession>
<dbReference type="EMBL" id="JACCAE010000001">
    <property type="protein sequence ID" value="NYF97197.1"/>
    <property type="molecule type" value="Genomic_DNA"/>
</dbReference>
<gene>
    <name evidence="3" type="ORF">BJY20_000589</name>
</gene>
<dbReference type="GO" id="GO:0052689">
    <property type="term" value="F:carboxylic ester hydrolase activity"/>
    <property type="evidence" value="ECO:0007669"/>
    <property type="project" value="TreeGrafter"/>
</dbReference>
<protein>
    <submittedName>
        <fullName evidence="3">Pimeloyl-ACP methyl ester carboxylesterase</fullName>
    </submittedName>
</protein>
<reference evidence="3 4" key="1">
    <citation type="submission" date="2020-07" db="EMBL/GenBank/DDBJ databases">
        <title>Sequencing the genomes of 1000 actinobacteria strains.</title>
        <authorList>
            <person name="Klenk H.-P."/>
        </authorList>
    </citation>
    <scope>NUCLEOTIDE SEQUENCE [LARGE SCALE GENOMIC DNA]</scope>
    <source>
        <strain evidence="3 4">DSM 26154</strain>
    </source>
</reference>
<evidence type="ECO:0000256" key="1">
    <source>
        <dbReference type="ARBA" id="ARBA00022801"/>
    </source>
</evidence>
<evidence type="ECO:0000313" key="3">
    <source>
        <dbReference type="EMBL" id="NYF97197.1"/>
    </source>
</evidence>
<dbReference type="Proteomes" id="UP000554054">
    <property type="component" value="Unassembled WGS sequence"/>
</dbReference>
<dbReference type="PANTHER" id="PTHR46118:SF4">
    <property type="entry name" value="PROTEIN ABHD11"/>
    <property type="match status" value="1"/>
</dbReference>
<dbReference type="PANTHER" id="PTHR46118">
    <property type="entry name" value="PROTEIN ABHD11"/>
    <property type="match status" value="1"/>
</dbReference>
<evidence type="ECO:0000259" key="2">
    <source>
        <dbReference type="Pfam" id="PF00561"/>
    </source>
</evidence>